<evidence type="ECO:0000313" key="3">
    <source>
        <dbReference type="Proteomes" id="UP001052140"/>
    </source>
</evidence>
<accession>A0ABQ4VK41</accession>
<dbReference type="EMBL" id="BPUX01000023">
    <property type="protein sequence ID" value="GJH43253.1"/>
    <property type="molecule type" value="Genomic_DNA"/>
</dbReference>
<keyword evidence="1" id="KW-0732">Signal</keyword>
<comment type="caution">
    <text evidence="2">The sequence shown here is derived from an EMBL/GenBank/DDBJ whole genome shotgun (WGS) entry which is preliminary data.</text>
</comment>
<protein>
    <submittedName>
        <fullName evidence="2">Uncharacterized protein</fullName>
    </submittedName>
</protein>
<feature type="signal peptide" evidence="1">
    <location>
        <begin position="1"/>
        <end position="17"/>
    </location>
</feature>
<organism evidence="2 3">
    <name type="scientific">Pasteurella canis</name>
    <dbReference type="NCBI Taxonomy" id="753"/>
    <lineage>
        <taxon>Bacteria</taxon>
        <taxon>Pseudomonadati</taxon>
        <taxon>Pseudomonadota</taxon>
        <taxon>Gammaproteobacteria</taxon>
        <taxon>Pasteurellales</taxon>
        <taxon>Pasteurellaceae</taxon>
        <taxon>Pasteurella</taxon>
    </lineage>
</organism>
<keyword evidence="3" id="KW-1185">Reference proteome</keyword>
<feature type="chain" id="PRO_5046852158" evidence="1">
    <location>
        <begin position="18"/>
        <end position="174"/>
    </location>
</feature>
<name>A0ABQ4VK41_9PAST</name>
<proteinExistence type="predicted"/>
<evidence type="ECO:0000313" key="2">
    <source>
        <dbReference type="EMBL" id="GJH43253.1"/>
    </source>
</evidence>
<dbReference type="RefSeq" id="WP_046338370.1">
    <property type="nucleotide sequence ID" value="NZ_BPUX01000023.1"/>
</dbReference>
<gene>
    <name evidence="2" type="ORF">PA42_14270</name>
</gene>
<reference evidence="2" key="1">
    <citation type="submission" date="2024-05" db="EMBL/GenBank/DDBJ databases">
        <title>Determining zoonotic pasteurella genome.</title>
        <authorList>
            <person name="Maeda T."/>
            <person name="Takahashi T."/>
            <person name="Yoshida H."/>
        </authorList>
    </citation>
    <scope>NUCLEOTIDE SEQUENCE</scope>
    <source>
        <strain evidence="2">PA42</strain>
    </source>
</reference>
<dbReference type="Proteomes" id="UP001052140">
    <property type="component" value="Unassembled WGS sequence"/>
</dbReference>
<sequence length="174" mass="19796">MKKIFCSLLIIPTLVLASPKIEIKTDDQEGEDTVSIEYPDFDKWDKDLVMAPKINMLFLSKKSKERKYLNCYEKFNLLVDKKSLEVDSVDFSSKGSRSYLEDVLENGNKILTEIINKPKIYRESFSLVLTNKNLDAIANSSEIVLKVCDEVEDFTSEELSALKQGISKRVGATK</sequence>
<evidence type="ECO:0000256" key="1">
    <source>
        <dbReference type="SAM" id="SignalP"/>
    </source>
</evidence>